<sequence>MKFFSIVCIICCYIISQTHIDARATGLSKSYWPLSTNGDYQDDVLHQKFESKRQAGWGKRRDLMTDYDDTDFPPYHPFASLRHSARTWFDYE</sequence>
<evidence type="ECO:0000313" key="3">
    <source>
        <dbReference type="Proteomes" id="UP000663828"/>
    </source>
</evidence>
<keyword evidence="1" id="KW-0732">Signal</keyword>
<organism evidence="2 3">
    <name type="scientific">Adineta ricciae</name>
    <name type="common">Rotifer</name>
    <dbReference type="NCBI Taxonomy" id="249248"/>
    <lineage>
        <taxon>Eukaryota</taxon>
        <taxon>Metazoa</taxon>
        <taxon>Spiralia</taxon>
        <taxon>Gnathifera</taxon>
        <taxon>Rotifera</taxon>
        <taxon>Eurotatoria</taxon>
        <taxon>Bdelloidea</taxon>
        <taxon>Adinetida</taxon>
        <taxon>Adinetidae</taxon>
        <taxon>Adineta</taxon>
    </lineage>
</organism>
<dbReference type="Proteomes" id="UP000663828">
    <property type="component" value="Unassembled WGS sequence"/>
</dbReference>
<dbReference type="EMBL" id="CAJNOR010002206">
    <property type="protein sequence ID" value="CAF1262729.1"/>
    <property type="molecule type" value="Genomic_DNA"/>
</dbReference>
<comment type="caution">
    <text evidence="2">The sequence shown here is derived from an EMBL/GenBank/DDBJ whole genome shotgun (WGS) entry which is preliminary data.</text>
</comment>
<keyword evidence="3" id="KW-1185">Reference proteome</keyword>
<accession>A0A815AXZ2</accession>
<feature type="chain" id="PRO_5032820298" evidence="1">
    <location>
        <begin position="23"/>
        <end position="92"/>
    </location>
</feature>
<feature type="signal peptide" evidence="1">
    <location>
        <begin position="1"/>
        <end position="22"/>
    </location>
</feature>
<proteinExistence type="predicted"/>
<name>A0A815AXZ2_ADIRI</name>
<evidence type="ECO:0000256" key="1">
    <source>
        <dbReference type="SAM" id="SignalP"/>
    </source>
</evidence>
<evidence type="ECO:0000313" key="2">
    <source>
        <dbReference type="EMBL" id="CAF1262729.1"/>
    </source>
</evidence>
<gene>
    <name evidence="2" type="ORF">XAT740_LOCUS26867</name>
</gene>
<reference evidence="2" key="1">
    <citation type="submission" date="2021-02" db="EMBL/GenBank/DDBJ databases">
        <authorList>
            <person name="Nowell W R."/>
        </authorList>
    </citation>
    <scope>NUCLEOTIDE SEQUENCE</scope>
</reference>
<protein>
    <submittedName>
        <fullName evidence="2">Uncharacterized protein</fullName>
    </submittedName>
</protein>
<dbReference type="AlphaFoldDB" id="A0A815AXZ2"/>